<protein>
    <submittedName>
        <fullName evidence="2">DUF2382 domain-containing protein</fullName>
    </submittedName>
</protein>
<evidence type="ECO:0000313" key="2">
    <source>
        <dbReference type="WBParaSite" id="PTRK_0000087900.1"/>
    </source>
</evidence>
<sequence length="76" mass="8376">MATINRIDGIEVHVMENEAEPFATVIHVTTITPGPSGSGTIEPNVGQKIEYDVETETVTESTIVTIHERRENENLN</sequence>
<accession>A0A0N4Z1Y3</accession>
<dbReference type="AlphaFoldDB" id="A0A0N4Z1Y3"/>
<evidence type="ECO:0000313" key="1">
    <source>
        <dbReference type="Proteomes" id="UP000038045"/>
    </source>
</evidence>
<keyword evidence="1" id="KW-1185">Reference proteome</keyword>
<reference evidence="2" key="1">
    <citation type="submission" date="2017-02" db="UniProtKB">
        <authorList>
            <consortium name="WormBaseParasite"/>
        </authorList>
    </citation>
    <scope>IDENTIFICATION</scope>
</reference>
<dbReference type="WBParaSite" id="PTRK_0000087900.1">
    <property type="protein sequence ID" value="PTRK_0000087900.1"/>
    <property type="gene ID" value="PTRK_0000087900"/>
</dbReference>
<organism evidence="1 2">
    <name type="scientific">Parastrongyloides trichosuri</name>
    <name type="common">Possum-specific nematode worm</name>
    <dbReference type="NCBI Taxonomy" id="131310"/>
    <lineage>
        <taxon>Eukaryota</taxon>
        <taxon>Metazoa</taxon>
        <taxon>Ecdysozoa</taxon>
        <taxon>Nematoda</taxon>
        <taxon>Chromadorea</taxon>
        <taxon>Rhabditida</taxon>
        <taxon>Tylenchina</taxon>
        <taxon>Panagrolaimomorpha</taxon>
        <taxon>Strongyloidoidea</taxon>
        <taxon>Strongyloididae</taxon>
        <taxon>Parastrongyloides</taxon>
    </lineage>
</organism>
<dbReference type="Proteomes" id="UP000038045">
    <property type="component" value="Unplaced"/>
</dbReference>
<name>A0A0N4Z1Y3_PARTI</name>
<proteinExistence type="predicted"/>